<accession>A0ACC0LAC7</accession>
<dbReference type="Proteomes" id="UP001062846">
    <property type="component" value="Chromosome 13"/>
</dbReference>
<comment type="caution">
    <text evidence="1">The sequence shown here is derived from an EMBL/GenBank/DDBJ whole genome shotgun (WGS) entry which is preliminary data.</text>
</comment>
<organism evidence="1 2">
    <name type="scientific">Rhododendron molle</name>
    <name type="common">Chinese azalea</name>
    <name type="synonym">Azalea mollis</name>
    <dbReference type="NCBI Taxonomy" id="49168"/>
    <lineage>
        <taxon>Eukaryota</taxon>
        <taxon>Viridiplantae</taxon>
        <taxon>Streptophyta</taxon>
        <taxon>Embryophyta</taxon>
        <taxon>Tracheophyta</taxon>
        <taxon>Spermatophyta</taxon>
        <taxon>Magnoliopsida</taxon>
        <taxon>eudicotyledons</taxon>
        <taxon>Gunneridae</taxon>
        <taxon>Pentapetalae</taxon>
        <taxon>asterids</taxon>
        <taxon>Ericales</taxon>
        <taxon>Ericaceae</taxon>
        <taxon>Ericoideae</taxon>
        <taxon>Rhodoreae</taxon>
        <taxon>Rhododendron</taxon>
    </lineage>
</organism>
<reference evidence="1" key="1">
    <citation type="submission" date="2022-02" db="EMBL/GenBank/DDBJ databases">
        <title>Plant Genome Project.</title>
        <authorList>
            <person name="Zhang R.-G."/>
        </authorList>
    </citation>
    <scope>NUCLEOTIDE SEQUENCE</scope>
    <source>
        <strain evidence="1">AT1</strain>
    </source>
</reference>
<dbReference type="EMBL" id="CM046400">
    <property type="protein sequence ID" value="KAI8525349.1"/>
    <property type="molecule type" value="Genomic_DNA"/>
</dbReference>
<evidence type="ECO:0000313" key="2">
    <source>
        <dbReference type="Proteomes" id="UP001062846"/>
    </source>
</evidence>
<gene>
    <name evidence="1" type="ORF">RHMOL_Rhmol13G0223900</name>
</gene>
<keyword evidence="2" id="KW-1185">Reference proteome</keyword>
<protein>
    <submittedName>
        <fullName evidence="1">Uncharacterized protein</fullName>
    </submittedName>
</protein>
<sequence length="535" mass="59424">MKTPYASLLSLIISLVSLISWSTAAHTDHENFLQCLSPHFPYSNSISEVIYTPHNSSYQSILQSAMRMERFLPPAPISKPLVIITPLVESHIQAAINCSKQHGMQIRVRSGGHDYEGLSYISYQAPFVIVDLVNFQSITIDVESSTAWVQAGATIGQLYYAIAKKSPTLGFSAGGCPTVGVGGHFSGGGYGMMSRTYGLSADNIIDAQLIDVNGIILDRKSMGEDLFWAIRGGGGASFGVIIAWHIKLLQVPETITVFTIDKTLEQNATKIAHKWQHVSGEIDEKLLLRLFLGRANSTQDGKRTVQASFVAMYLGVAETLLPLMQQRFPELGLVRSECIEMSWIDSILYFAALSGEPLEILLNRTSPVTYSGSYFKGKSDYVTEPISETGLESIWRRVLESPEAVNMILSPHGGRLSEISESATPFPHRAGTLYGIHYGVFWTQAGKSALDRHTRAIRRFYSFMTPYVTKNPRYAYLNYRDLDLGVNNKGNTTSYEQASIWGLKYYGINFKRLVHVKTKVDPGNFFRNEQSIPTL</sequence>
<name>A0ACC0LAC7_RHOML</name>
<proteinExistence type="predicted"/>
<evidence type="ECO:0000313" key="1">
    <source>
        <dbReference type="EMBL" id="KAI8525349.1"/>
    </source>
</evidence>